<keyword evidence="5" id="KW-1185">Reference proteome</keyword>
<evidence type="ECO:0000313" key="4">
    <source>
        <dbReference type="EMBL" id="OWJ74263.1"/>
    </source>
</evidence>
<sequence length="311" mass="35932">MILLEAQPHELPPQVQICCMKYSHQISPFSIRIVNVWTLRAESSTASCMSLEDLKHAQRERILFLDQCLTWRGQANRRDLMERFNISMAQAAVDFRTYLSLTDTPPVYDAGEKAYFSTGDHCALTEAGPEQVFELVDGKATSLGASIPLPTRVMDPTVVAQLYRAMNGERDIQITYTSMTSGLSDPQWISPVQFHFDGEAIYLRAWSYNHEAYRDYLPIRIAKQIEMITRERPAPLPFDTDWNSFVRLWICPRSGLSDAQARVVRREYGFQEKTHIAVNTRKALAFYVIRRWRLDDEKARLELDRMEELDA</sequence>
<feature type="domain" description="DNA-binding transcriptional repressor CapW C-terminal dimerisation" evidence="2">
    <location>
        <begin position="246"/>
        <end position="300"/>
    </location>
</feature>
<organism evidence="4 5">
    <name type="scientific">Haematobacter missouriensis</name>
    <dbReference type="NCBI Taxonomy" id="366616"/>
    <lineage>
        <taxon>Bacteria</taxon>
        <taxon>Pseudomonadati</taxon>
        <taxon>Pseudomonadota</taxon>
        <taxon>Alphaproteobacteria</taxon>
        <taxon>Rhodobacterales</taxon>
        <taxon>Paracoccaceae</taxon>
        <taxon>Haematobacter</taxon>
    </lineage>
</organism>
<dbReference type="PROSITE" id="PS52050">
    <property type="entry name" value="WYL"/>
    <property type="match status" value="1"/>
</dbReference>
<dbReference type="Pfam" id="PF13280">
    <property type="entry name" value="WYL"/>
    <property type="match status" value="1"/>
</dbReference>
<dbReference type="InterPro" id="IPR026881">
    <property type="entry name" value="WYL_dom"/>
</dbReference>
<accession>A0ABX3ZR48</accession>
<name>A0ABX3ZR48_9RHOB</name>
<feature type="domain" description="WYL" evidence="1">
    <location>
        <begin position="158"/>
        <end position="221"/>
    </location>
</feature>
<dbReference type="Proteomes" id="UP000214673">
    <property type="component" value="Unassembled WGS sequence"/>
</dbReference>
<gene>
    <name evidence="4" type="ORF">CDV53_13995</name>
</gene>
<dbReference type="Pfam" id="PF26107">
    <property type="entry name" value="BrxR_CTD"/>
    <property type="match status" value="1"/>
</dbReference>
<evidence type="ECO:0000259" key="1">
    <source>
        <dbReference type="Pfam" id="PF13280"/>
    </source>
</evidence>
<feature type="domain" description="DNA-binding transcriptional repressor CapW winged helix-turn-helix" evidence="3">
    <location>
        <begin position="58"/>
        <end position="122"/>
    </location>
</feature>
<proteinExistence type="predicted"/>
<dbReference type="Pfam" id="PF26109">
    <property type="entry name" value="WHD_BrxR"/>
    <property type="match status" value="1"/>
</dbReference>
<protein>
    <recommendedName>
        <fullName evidence="6">WYL domain-containing protein</fullName>
    </recommendedName>
</protein>
<dbReference type="RefSeq" id="WP_088239056.1">
    <property type="nucleotide sequence ID" value="NZ_NIPV01000081.1"/>
</dbReference>
<dbReference type="InterPro" id="IPR059020">
    <property type="entry name" value="CapW_CTD"/>
</dbReference>
<dbReference type="EMBL" id="NIPV01000081">
    <property type="protein sequence ID" value="OWJ74263.1"/>
    <property type="molecule type" value="Genomic_DNA"/>
</dbReference>
<dbReference type="InterPro" id="IPR059019">
    <property type="entry name" value="WHD_CapW"/>
</dbReference>
<evidence type="ECO:0000259" key="3">
    <source>
        <dbReference type="Pfam" id="PF26109"/>
    </source>
</evidence>
<evidence type="ECO:0000313" key="5">
    <source>
        <dbReference type="Proteomes" id="UP000214673"/>
    </source>
</evidence>
<evidence type="ECO:0008006" key="6">
    <source>
        <dbReference type="Google" id="ProtNLM"/>
    </source>
</evidence>
<evidence type="ECO:0000259" key="2">
    <source>
        <dbReference type="Pfam" id="PF26107"/>
    </source>
</evidence>
<comment type="caution">
    <text evidence="4">The sequence shown here is derived from an EMBL/GenBank/DDBJ whole genome shotgun (WGS) entry which is preliminary data.</text>
</comment>
<reference evidence="4 5" key="1">
    <citation type="submission" date="2016-11" db="EMBL/GenBank/DDBJ databases">
        <title>Comparison of Traditional DNA-DNA Hybridization with In Silico Genomic Analysis.</title>
        <authorList>
            <person name="Nicholson A.C."/>
            <person name="Sammons S."/>
            <person name="Humrighouse B.W."/>
            <person name="Graziano J."/>
            <person name="Lasker B."/>
            <person name="Whitney A.M."/>
            <person name="Mcquiston J.R."/>
        </authorList>
    </citation>
    <scope>NUCLEOTIDE SEQUENCE [LARGE SCALE GENOMIC DNA]</scope>
    <source>
        <strain evidence="4 5">H1892</strain>
    </source>
</reference>